<comment type="pathway">
    <text evidence="8">Purine metabolism; IMP biosynthesis via de novo pathway; 5-amino-1-(5-phospho-D-ribosyl)imidazole from N(2)-formyl-N(1)-(5-phospho-D-ribosyl)glycinamide: step 1/2.</text>
</comment>
<dbReference type="GO" id="GO:0006189">
    <property type="term" value="P:'de novo' IMP biosynthetic process"/>
    <property type="evidence" value="ECO:0007669"/>
    <property type="project" value="UniProtKB-UniRule"/>
</dbReference>
<sequence>MKAAVITFPGSNCDRDLAVGFEKAGAQVVKVWHKETELPAGIDLIAVPGGFSYGDYLRCGAIASRSPVGQAIADFAGRGGYVLGICNGFQILTEMGLLPGALMRNATLKYICKPVALSVASADSAYTESYGVGTQVTFPIAHHDGNYQIDPNGLAALQGEDRVAFRYVENPNGSVDDIAGVLSENRRVLGMMPHPERAIEPAQGGADGAALFRALSGIMASA</sequence>
<dbReference type="PROSITE" id="PS51273">
    <property type="entry name" value="GATASE_TYPE_1"/>
    <property type="match status" value="1"/>
</dbReference>
<dbReference type="PANTHER" id="PTHR47552:SF1">
    <property type="entry name" value="PHOSPHORIBOSYLFORMYLGLYCINAMIDINE SYNTHASE SUBUNIT PURQ"/>
    <property type="match status" value="1"/>
</dbReference>
<dbReference type="EC" id="6.3.5.3" evidence="8"/>
<comment type="subunit">
    <text evidence="8">Part of the FGAM synthase complex composed of 1 PurL, 1 PurQ and 2 PurS subunits.</text>
</comment>
<dbReference type="AlphaFoldDB" id="A0A074KG63"/>
<dbReference type="NCBIfam" id="NF002957">
    <property type="entry name" value="PRK03619.1"/>
    <property type="match status" value="1"/>
</dbReference>
<dbReference type="OrthoDB" id="9804441at2"/>
<evidence type="ECO:0000256" key="1">
    <source>
        <dbReference type="ARBA" id="ARBA00022490"/>
    </source>
</evidence>
<dbReference type="HAMAP" id="MF_00421">
    <property type="entry name" value="PurQ"/>
    <property type="match status" value="1"/>
</dbReference>
<evidence type="ECO:0000313" key="9">
    <source>
        <dbReference type="EMBL" id="KEO60547.1"/>
    </source>
</evidence>
<dbReference type="GO" id="GO:0004642">
    <property type="term" value="F:phosphoribosylformylglycinamidine synthase activity"/>
    <property type="evidence" value="ECO:0007669"/>
    <property type="project" value="UniProtKB-UniRule"/>
</dbReference>
<evidence type="ECO:0000256" key="2">
    <source>
        <dbReference type="ARBA" id="ARBA00022598"/>
    </source>
</evidence>
<comment type="catalytic activity">
    <reaction evidence="8">
        <text>L-glutamine + H2O = L-glutamate + NH4(+)</text>
        <dbReference type="Rhea" id="RHEA:15889"/>
        <dbReference type="ChEBI" id="CHEBI:15377"/>
        <dbReference type="ChEBI" id="CHEBI:28938"/>
        <dbReference type="ChEBI" id="CHEBI:29985"/>
        <dbReference type="ChEBI" id="CHEBI:58359"/>
        <dbReference type="EC" id="3.5.1.2"/>
    </reaction>
</comment>
<comment type="caution">
    <text evidence="9">The sequence shown here is derived from an EMBL/GenBank/DDBJ whole genome shotgun (WGS) entry which is preliminary data.</text>
</comment>
<feature type="active site" evidence="8">
    <location>
        <position position="196"/>
    </location>
</feature>
<evidence type="ECO:0000256" key="7">
    <source>
        <dbReference type="ARBA" id="ARBA00022962"/>
    </source>
</evidence>
<dbReference type="EMBL" id="AUNB01000018">
    <property type="protein sequence ID" value="KEO60547.1"/>
    <property type="molecule type" value="Genomic_DNA"/>
</dbReference>
<comment type="catalytic activity">
    <reaction evidence="8">
        <text>N(2)-formyl-N(1)-(5-phospho-beta-D-ribosyl)glycinamide + L-glutamine + ATP + H2O = 2-formamido-N(1)-(5-O-phospho-beta-D-ribosyl)acetamidine + L-glutamate + ADP + phosphate + H(+)</text>
        <dbReference type="Rhea" id="RHEA:17129"/>
        <dbReference type="ChEBI" id="CHEBI:15377"/>
        <dbReference type="ChEBI" id="CHEBI:15378"/>
        <dbReference type="ChEBI" id="CHEBI:29985"/>
        <dbReference type="ChEBI" id="CHEBI:30616"/>
        <dbReference type="ChEBI" id="CHEBI:43474"/>
        <dbReference type="ChEBI" id="CHEBI:58359"/>
        <dbReference type="ChEBI" id="CHEBI:147286"/>
        <dbReference type="ChEBI" id="CHEBI:147287"/>
        <dbReference type="ChEBI" id="CHEBI:456216"/>
        <dbReference type="EC" id="6.3.5.3"/>
    </reaction>
</comment>
<proteinExistence type="inferred from homology"/>
<dbReference type="Pfam" id="PF13507">
    <property type="entry name" value="GATase_5"/>
    <property type="match status" value="1"/>
</dbReference>
<keyword evidence="7 8" id="KW-0315">Glutamine amidotransferase</keyword>
<evidence type="ECO:0000256" key="3">
    <source>
        <dbReference type="ARBA" id="ARBA00022741"/>
    </source>
</evidence>
<name>A0A074KG63_9RHOB</name>
<keyword evidence="5 8" id="KW-0378">Hydrolase</keyword>
<dbReference type="PIRSF" id="PIRSF001586">
    <property type="entry name" value="FGAM_synth_I"/>
    <property type="match status" value="1"/>
</dbReference>
<dbReference type="GO" id="GO:0005737">
    <property type="term" value="C:cytoplasm"/>
    <property type="evidence" value="ECO:0007669"/>
    <property type="project" value="UniProtKB-SubCell"/>
</dbReference>
<dbReference type="PANTHER" id="PTHR47552">
    <property type="entry name" value="PHOSPHORIBOSYLFORMYLGLYCINAMIDINE SYNTHASE SUBUNIT PURQ"/>
    <property type="match status" value="1"/>
</dbReference>
<dbReference type="SUPFAM" id="SSF52317">
    <property type="entry name" value="Class I glutamine amidotransferase-like"/>
    <property type="match status" value="1"/>
</dbReference>
<dbReference type="InterPro" id="IPR029062">
    <property type="entry name" value="Class_I_gatase-like"/>
</dbReference>
<feature type="active site" evidence="8">
    <location>
        <position position="194"/>
    </location>
</feature>
<comment type="subcellular location">
    <subcellularLocation>
        <location evidence="8">Cytoplasm</location>
    </subcellularLocation>
</comment>
<dbReference type="InterPro" id="IPR010075">
    <property type="entry name" value="PRibForGlyAmidine_synth_PurQ"/>
</dbReference>
<dbReference type="CDD" id="cd01740">
    <property type="entry name" value="GATase1_FGAR_AT"/>
    <property type="match status" value="1"/>
</dbReference>
<keyword evidence="6 8" id="KW-0067">ATP-binding</keyword>
<dbReference type="SMART" id="SM01211">
    <property type="entry name" value="GATase_5"/>
    <property type="match status" value="1"/>
</dbReference>
<comment type="function">
    <text evidence="8">Part of the phosphoribosylformylglycinamidine synthase complex involved in the purines biosynthetic pathway. Catalyzes the ATP-dependent conversion of formylglycinamide ribonucleotide (FGAR) and glutamine to yield formylglycinamidine ribonucleotide (FGAM) and glutamate. The FGAM synthase complex is composed of three subunits. PurQ produces an ammonia molecule by converting glutamine to glutamate. PurL transfers the ammonia molecule to FGAR to form FGAM in an ATP-dependent manner. PurS interacts with PurQ and PurL and is thought to assist in the transfer of the ammonia molecule from PurQ to PurL.</text>
</comment>
<evidence type="ECO:0000256" key="4">
    <source>
        <dbReference type="ARBA" id="ARBA00022755"/>
    </source>
</evidence>
<organism evidence="9 10">
    <name type="scientific">Thioclava indica</name>
    <dbReference type="NCBI Taxonomy" id="1353528"/>
    <lineage>
        <taxon>Bacteria</taxon>
        <taxon>Pseudomonadati</taxon>
        <taxon>Pseudomonadota</taxon>
        <taxon>Alphaproteobacteria</taxon>
        <taxon>Rhodobacterales</taxon>
        <taxon>Paracoccaceae</taxon>
        <taxon>Thioclava</taxon>
    </lineage>
</organism>
<dbReference type="Gene3D" id="3.40.50.880">
    <property type="match status" value="1"/>
</dbReference>
<dbReference type="eggNOG" id="COG0047">
    <property type="taxonomic scope" value="Bacteria"/>
</dbReference>
<gene>
    <name evidence="8" type="primary">purQ</name>
    <name evidence="9" type="ORF">DT23_03390</name>
</gene>
<dbReference type="EC" id="3.5.1.2" evidence="8"/>
<dbReference type="GO" id="GO:0005524">
    <property type="term" value="F:ATP binding"/>
    <property type="evidence" value="ECO:0007669"/>
    <property type="project" value="UniProtKB-KW"/>
</dbReference>
<dbReference type="STRING" id="1353528.DT23_03390"/>
<accession>A0A074KG63</accession>
<keyword evidence="10" id="KW-1185">Reference proteome</keyword>
<keyword evidence="4 8" id="KW-0658">Purine biosynthesis</keyword>
<dbReference type="RefSeq" id="WP_038129822.1">
    <property type="nucleotide sequence ID" value="NZ_AUNB01000018.1"/>
</dbReference>
<protein>
    <recommendedName>
        <fullName evidence="8">Phosphoribosylformylglycinamidine synthase subunit PurQ</fullName>
        <shortName evidence="8">FGAM synthase</shortName>
        <ecNumber evidence="8">6.3.5.3</ecNumber>
    </recommendedName>
    <alternativeName>
        <fullName evidence="8">Formylglycinamide ribonucleotide amidotransferase subunit I</fullName>
        <shortName evidence="8">FGAR amidotransferase I</shortName>
        <shortName evidence="8">FGAR-AT I</shortName>
    </alternativeName>
    <alternativeName>
        <fullName evidence="8">Glutaminase PurQ</fullName>
        <ecNumber evidence="8">3.5.1.2</ecNumber>
    </alternativeName>
    <alternativeName>
        <fullName evidence="8">Phosphoribosylformylglycinamidine synthase subunit I</fullName>
    </alternativeName>
</protein>
<keyword evidence="2 8" id="KW-0436">Ligase</keyword>
<evidence type="ECO:0000256" key="6">
    <source>
        <dbReference type="ARBA" id="ARBA00022840"/>
    </source>
</evidence>
<evidence type="ECO:0000313" key="10">
    <source>
        <dbReference type="Proteomes" id="UP000027471"/>
    </source>
</evidence>
<dbReference type="Proteomes" id="UP000027471">
    <property type="component" value="Unassembled WGS sequence"/>
</dbReference>
<keyword evidence="3 8" id="KW-0547">Nucleotide-binding</keyword>
<evidence type="ECO:0000256" key="8">
    <source>
        <dbReference type="HAMAP-Rule" id="MF_00421"/>
    </source>
</evidence>
<feature type="active site" description="Nucleophile" evidence="8">
    <location>
        <position position="86"/>
    </location>
</feature>
<keyword evidence="1 8" id="KW-0963">Cytoplasm</keyword>
<evidence type="ECO:0000256" key="5">
    <source>
        <dbReference type="ARBA" id="ARBA00022801"/>
    </source>
</evidence>
<dbReference type="NCBIfam" id="TIGR01737">
    <property type="entry name" value="FGAM_synth_I"/>
    <property type="match status" value="1"/>
</dbReference>
<dbReference type="GO" id="GO:0004359">
    <property type="term" value="F:glutaminase activity"/>
    <property type="evidence" value="ECO:0007669"/>
    <property type="project" value="UniProtKB-EC"/>
</dbReference>
<reference evidence="9 10" key="1">
    <citation type="journal article" date="2015" name="Antonie Van Leeuwenhoek">
        <title>Thioclava indica sp. nov., isolated from surface seawater of the Indian Ocean.</title>
        <authorList>
            <person name="Liu Y."/>
            <person name="Lai Q."/>
            <person name="Du J."/>
            <person name="Xu H."/>
            <person name="Jiang L."/>
            <person name="Shao Z."/>
        </authorList>
    </citation>
    <scope>NUCLEOTIDE SEQUENCE [LARGE SCALE GENOMIC DNA]</scope>
    <source>
        <strain evidence="9 10">DT23-4</strain>
    </source>
</reference>
<dbReference type="UniPathway" id="UPA00074">
    <property type="reaction ID" value="UER00128"/>
</dbReference>